<feature type="region of interest" description="Disordered" evidence="3">
    <location>
        <begin position="1605"/>
        <end position="1633"/>
    </location>
</feature>
<feature type="compositionally biased region" description="Polar residues" evidence="3">
    <location>
        <begin position="1552"/>
        <end position="1563"/>
    </location>
</feature>
<keyword evidence="1" id="KW-0479">Metal-binding</keyword>
<keyword evidence="4" id="KW-0472">Membrane</keyword>
<evidence type="ECO:0000256" key="1">
    <source>
        <dbReference type="ARBA" id="ARBA00022723"/>
    </source>
</evidence>
<reference evidence="7" key="1">
    <citation type="submission" date="2024-01" db="EMBL/GenBank/DDBJ databases">
        <authorList>
            <person name="Webb A."/>
        </authorList>
    </citation>
    <scope>NUCLEOTIDE SEQUENCE</scope>
    <source>
        <strain evidence="7">Pm1</strain>
    </source>
</reference>
<protein>
    <recommendedName>
        <fullName evidence="6">Tyrosinase copper-binding domain-containing protein</fullName>
    </recommendedName>
</protein>
<evidence type="ECO:0000256" key="4">
    <source>
        <dbReference type="SAM" id="Phobius"/>
    </source>
</evidence>
<proteinExistence type="predicted"/>
<feature type="chain" id="PRO_5043999073" description="Tyrosinase copper-binding domain-containing protein" evidence="5">
    <location>
        <begin position="23"/>
        <end position="1633"/>
    </location>
</feature>
<evidence type="ECO:0000256" key="2">
    <source>
        <dbReference type="ARBA" id="ARBA00023008"/>
    </source>
</evidence>
<evidence type="ECO:0000256" key="3">
    <source>
        <dbReference type="SAM" id="MobiDB-lite"/>
    </source>
</evidence>
<feature type="signal peptide" evidence="5">
    <location>
        <begin position="1"/>
        <end position="22"/>
    </location>
</feature>
<feature type="region of interest" description="Disordered" evidence="3">
    <location>
        <begin position="1455"/>
        <end position="1514"/>
    </location>
</feature>
<organism evidence="7 8">
    <name type="scientific">Peronospora matthiolae</name>
    <dbReference type="NCBI Taxonomy" id="2874970"/>
    <lineage>
        <taxon>Eukaryota</taxon>
        <taxon>Sar</taxon>
        <taxon>Stramenopiles</taxon>
        <taxon>Oomycota</taxon>
        <taxon>Peronosporomycetes</taxon>
        <taxon>Peronosporales</taxon>
        <taxon>Peronosporaceae</taxon>
        <taxon>Peronospora</taxon>
    </lineage>
</organism>
<keyword evidence="5" id="KW-0732">Signal</keyword>
<dbReference type="SUPFAM" id="SSF48056">
    <property type="entry name" value="Di-copper centre-containing domain"/>
    <property type="match status" value="1"/>
</dbReference>
<dbReference type="Pfam" id="PF00264">
    <property type="entry name" value="Tyrosinase"/>
    <property type="match status" value="1"/>
</dbReference>
<feature type="compositionally biased region" description="Polar residues" evidence="3">
    <location>
        <begin position="834"/>
        <end position="845"/>
    </location>
</feature>
<feature type="compositionally biased region" description="Low complexity" evidence="3">
    <location>
        <begin position="892"/>
        <end position="912"/>
    </location>
</feature>
<feature type="region of interest" description="Disordered" evidence="3">
    <location>
        <begin position="791"/>
        <end position="810"/>
    </location>
</feature>
<feature type="compositionally biased region" description="Low complexity" evidence="3">
    <location>
        <begin position="1527"/>
        <end position="1551"/>
    </location>
</feature>
<feature type="compositionally biased region" description="Low complexity" evidence="3">
    <location>
        <begin position="1010"/>
        <end position="1025"/>
    </location>
</feature>
<feature type="domain" description="Tyrosinase copper-binding" evidence="6">
    <location>
        <begin position="104"/>
        <end position="289"/>
    </location>
</feature>
<evidence type="ECO:0000256" key="5">
    <source>
        <dbReference type="SAM" id="SignalP"/>
    </source>
</evidence>
<feature type="region of interest" description="Disordered" evidence="3">
    <location>
        <begin position="758"/>
        <end position="781"/>
    </location>
</feature>
<evidence type="ECO:0000313" key="8">
    <source>
        <dbReference type="Proteomes" id="UP001162060"/>
    </source>
</evidence>
<feature type="transmembrane region" description="Helical" evidence="4">
    <location>
        <begin position="1582"/>
        <end position="1603"/>
    </location>
</feature>
<dbReference type="EMBL" id="CAKLBY020000221">
    <property type="protein sequence ID" value="CAK7935213.1"/>
    <property type="molecule type" value="Genomic_DNA"/>
</dbReference>
<accession>A0AAV1UNB0</accession>
<evidence type="ECO:0000313" key="7">
    <source>
        <dbReference type="EMBL" id="CAK7935213.1"/>
    </source>
</evidence>
<evidence type="ECO:0000259" key="6">
    <source>
        <dbReference type="Pfam" id="PF00264"/>
    </source>
</evidence>
<feature type="compositionally biased region" description="Low complexity" evidence="3">
    <location>
        <begin position="849"/>
        <end position="867"/>
    </location>
</feature>
<name>A0AAV1UNB0_9STRA</name>
<feature type="compositionally biased region" description="Polar residues" evidence="3">
    <location>
        <begin position="1494"/>
        <end position="1514"/>
    </location>
</feature>
<dbReference type="GO" id="GO:0016491">
    <property type="term" value="F:oxidoreductase activity"/>
    <property type="evidence" value="ECO:0007669"/>
    <property type="project" value="InterPro"/>
</dbReference>
<feature type="compositionally biased region" description="Polar residues" evidence="3">
    <location>
        <begin position="1471"/>
        <end position="1487"/>
    </location>
</feature>
<gene>
    <name evidence="7" type="ORF">PM001_LOCUS20363</name>
</gene>
<sequence>MRLSAALTSLGAALLHAAPSAAQTSTTTDVYDPPLLTAAGNVTGLPGGNEFCGAQRVRKPWGALSSDEQALYLEASRLAVANGAVAEFAAIAADSLGQAQGEYSCAFFSWHRRFLLAYESYLRELDDRFACLTVPYYDVHTAYIQSVNGDCSNMFDCSGIFQAIGGSPQNSTEETSLTFNGVNATGYATVGTPYGDVCTGNDNDEDNCGSYVVRDDVSSKTVPSAASFGSFQSVVATSGDYATFLQGIQYGVHHEVLDAIGGVFATAAAAHDVLYYSWHAALDMYLHVYHLCRIGVPLTYDQIIESLEVYANATQSCGGVDGVDAQSPLLMRITVDGQVVDASQHPTLGRYFGYVGSDSWNYADIQQLGDYSYTYQLPEMLRQQILSNNDMCTGFNRAFAATYTSLNATAVKSTMTSRTTTKTTTTKTTRIVNGKKVTTTKVTKTVTRANSTMTSRAARSTVTTGQLVSQFGYAYLGNFSTDDEAFGEGTFVTNGYTGYTAYYGAGAITTKHNGILSANFSSFSSLPSTSAPMSSSTSARVDATYSNTSNVVMNVTVGKSLVARNITASVATSGSYWAWLQTAYDGLYSRFDGNVDLVATHMKLLECYTFNSVYGLSNFTSTFVTNKNLVTNRVQCGQRLDLVRSGLLQLAVRSSAYTAESLRFASSTVISTIRSSYRRVTSRQVTYIRRSYTQRVQASLDSAQESLNNITIITNGGFGENETSTIAVDTGYVISNSSSTEAKSSGDTIAITTTTTTTTAADASDKLSELPSELTESDVAESTFAPKDLDATTRTDSWTSGEGTDVKNGMTTTTTGANGEFTNTVAPVPENPGVTAQTDSWTSGEGTDVKNGMTTTTTGANGEFTNTVAPVPGNPGVTAQTDSWTSGEGTDVKNGMTTTTTGANGELTTTTNPVSSGSVSSNTPAVPEGSYQMTTTTPGTSVTIVATGSEETDTNTYQAMNTTSGGWTNAPTMNHSSVTPVGITTDAAGWTTSASESDGKMIMTTTDSNGATITTSTGSGGESTTTTIAISDGSLVHEADNKEVSGETDSTMIVEMGSTNRSSTGTTTTESNTETNTTGTHTSAAGTTPDTTPGTTTPYTIHNATIPAAHNATPAATCIEVSVHGDATYCIEGPICSGYGDWPAGTMCPMKGDVAVQDCHEMLSSYTNSSACVAPKNAGCIEIEAGAWGCVFEQEGAETPAPTSANMDVPTPAPTRAKIDVPTPAPTRAKIDVPTPAPTRAKIDVPTPAPTRAKIDVPTPAPTRAKIDVPTPAPTRTNMDVPTPAPTRIKVDVPTPAPTRAKIDVPTPAPTRAKIDVPTPAPTRIKVDVPTPVPTRTRMGVPTPAPTEQTEQPTPAPTSGIIVPDTTHNATTPAACIEVSVEGDATYCIEGPICSGYGDWPAGTMCPMKGDIAVQDCHEMLSSYTNSSACVAPKNAGCIKIGTGAWGCVFEQEGAERPAPTRTETVAPAPTLTTAESGSQGLTSTDVQAIDASTAFTAPSTPETRTEPEVQTTAESAAAFSHGTTYTYEQQQQHTQQMTQKQQTQQLTQQTAASSSPAQTVSTLSADAIPADDDESNGISSVAIVGILVAVCAVVALAGFTVIQRRQRSSDEEVPSSAYYRQPETPLTQSIKL</sequence>
<feature type="compositionally biased region" description="Polar residues" evidence="3">
    <location>
        <begin position="877"/>
        <end position="888"/>
    </location>
</feature>
<feature type="region of interest" description="Disordered" evidence="3">
    <location>
        <begin position="1058"/>
        <end position="1095"/>
    </location>
</feature>
<dbReference type="InterPro" id="IPR002227">
    <property type="entry name" value="Tyrosinase_Cu-bd"/>
</dbReference>
<feature type="region of interest" description="Disordered" evidence="3">
    <location>
        <begin position="1005"/>
        <end position="1025"/>
    </location>
</feature>
<dbReference type="GO" id="GO:0046872">
    <property type="term" value="F:metal ion binding"/>
    <property type="evidence" value="ECO:0007669"/>
    <property type="project" value="UniProtKB-KW"/>
</dbReference>
<feature type="compositionally biased region" description="Polar residues" evidence="3">
    <location>
        <begin position="913"/>
        <end position="924"/>
    </location>
</feature>
<dbReference type="Proteomes" id="UP001162060">
    <property type="component" value="Unassembled WGS sequence"/>
</dbReference>
<keyword evidence="2" id="KW-0186">Copper</keyword>
<dbReference type="InterPro" id="IPR050316">
    <property type="entry name" value="Tyrosinase/Hemocyanin"/>
</dbReference>
<comment type="caution">
    <text evidence="7">The sequence shown here is derived from an EMBL/GenBank/DDBJ whole genome shotgun (WGS) entry which is preliminary data.</text>
</comment>
<dbReference type="PANTHER" id="PTHR11474:SF126">
    <property type="entry name" value="TYROSINASE-LIKE PROTEIN TYR-1-RELATED"/>
    <property type="match status" value="1"/>
</dbReference>
<feature type="region of interest" description="Disordered" evidence="3">
    <location>
        <begin position="816"/>
        <end position="938"/>
    </location>
</feature>
<dbReference type="Gene3D" id="1.10.1280.10">
    <property type="entry name" value="Di-copper center containing domain from catechol oxidase"/>
    <property type="match status" value="1"/>
</dbReference>
<keyword evidence="4" id="KW-1133">Transmembrane helix</keyword>
<feature type="region of interest" description="Disordered" evidence="3">
    <location>
        <begin position="1527"/>
        <end position="1563"/>
    </location>
</feature>
<keyword evidence="4" id="KW-0812">Transmembrane</keyword>
<dbReference type="PANTHER" id="PTHR11474">
    <property type="entry name" value="TYROSINASE FAMILY MEMBER"/>
    <property type="match status" value="1"/>
</dbReference>
<feature type="region of interest" description="Disordered" evidence="3">
    <location>
        <begin position="1217"/>
        <end position="1358"/>
    </location>
</feature>
<dbReference type="InterPro" id="IPR008922">
    <property type="entry name" value="Di-copper_centre_dom_sf"/>
</dbReference>